<evidence type="ECO:0000313" key="2">
    <source>
        <dbReference type="Proteomes" id="UP000075881"/>
    </source>
</evidence>
<keyword evidence="2" id="KW-1185">Reference proteome</keyword>
<evidence type="ECO:0000313" key="1">
    <source>
        <dbReference type="EnsemblMetazoa" id="ACHR014014-PA"/>
    </source>
</evidence>
<accession>A0A182KHP5</accession>
<dbReference type="AlphaFoldDB" id="A0A182KHP5"/>
<sequence>MHTCSPSCVLFPLGGTSVVDCAGIWVFGCDGGVEDMDVCVSWLLLC</sequence>
<dbReference type="VEuPathDB" id="VectorBase:ACHR014014"/>
<protein>
    <submittedName>
        <fullName evidence="1">Uncharacterized protein</fullName>
    </submittedName>
</protein>
<reference evidence="1" key="2">
    <citation type="submission" date="2020-05" db="UniProtKB">
        <authorList>
            <consortium name="EnsemblMetazoa"/>
        </authorList>
    </citation>
    <scope>IDENTIFICATION</scope>
    <source>
        <strain evidence="1">ACHKN1017</strain>
    </source>
</reference>
<dbReference type="EnsemblMetazoa" id="ACHR014014-RA">
    <property type="protein sequence ID" value="ACHR014014-PA"/>
    <property type="gene ID" value="ACHR014014"/>
</dbReference>
<dbReference type="Proteomes" id="UP000075881">
    <property type="component" value="Unassembled WGS sequence"/>
</dbReference>
<reference evidence="2" key="1">
    <citation type="submission" date="2013-03" db="EMBL/GenBank/DDBJ databases">
        <title>The Genome Sequence of Anopheles christyi ACHKN1017.</title>
        <authorList>
            <consortium name="The Broad Institute Genomics Platform"/>
            <person name="Neafsey D.E."/>
            <person name="Besansky N."/>
            <person name="Walker B."/>
            <person name="Young S.K."/>
            <person name="Zeng Q."/>
            <person name="Gargeya S."/>
            <person name="Fitzgerald M."/>
            <person name="Haas B."/>
            <person name="Abouelleil A."/>
            <person name="Allen A.W."/>
            <person name="Alvarado L."/>
            <person name="Arachchi H.M."/>
            <person name="Berlin A.M."/>
            <person name="Chapman S.B."/>
            <person name="Gainer-Dewar J."/>
            <person name="Goldberg J."/>
            <person name="Griggs A."/>
            <person name="Gujja S."/>
            <person name="Hansen M."/>
            <person name="Howarth C."/>
            <person name="Imamovic A."/>
            <person name="Ireland A."/>
            <person name="Larimer J."/>
            <person name="McCowan C."/>
            <person name="Murphy C."/>
            <person name="Pearson M."/>
            <person name="Poon T.W."/>
            <person name="Priest M."/>
            <person name="Roberts A."/>
            <person name="Saif S."/>
            <person name="Shea T."/>
            <person name="Sisk P."/>
            <person name="Sykes S."/>
            <person name="Wortman J."/>
            <person name="Nusbaum C."/>
            <person name="Birren B."/>
        </authorList>
    </citation>
    <scope>NUCLEOTIDE SEQUENCE [LARGE SCALE GENOMIC DNA]</scope>
    <source>
        <strain evidence="2">ACHKN1017</strain>
    </source>
</reference>
<organism evidence="1 2">
    <name type="scientific">Anopheles christyi</name>
    <dbReference type="NCBI Taxonomy" id="43041"/>
    <lineage>
        <taxon>Eukaryota</taxon>
        <taxon>Metazoa</taxon>
        <taxon>Ecdysozoa</taxon>
        <taxon>Arthropoda</taxon>
        <taxon>Hexapoda</taxon>
        <taxon>Insecta</taxon>
        <taxon>Pterygota</taxon>
        <taxon>Neoptera</taxon>
        <taxon>Endopterygota</taxon>
        <taxon>Diptera</taxon>
        <taxon>Nematocera</taxon>
        <taxon>Culicoidea</taxon>
        <taxon>Culicidae</taxon>
        <taxon>Anophelinae</taxon>
        <taxon>Anopheles</taxon>
    </lineage>
</organism>
<name>A0A182KHP5_9DIPT</name>
<proteinExistence type="predicted"/>